<reference evidence="1 2" key="1">
    <citation type="submission" date="2022-12" db="EMBL/GenBank/DDBJ databases">
        <title>Two new species, Stenotrophomonas aracearum and Stenotrophomonas oahuensis, isolated from Anthurium (Araceae family) in Hawaii.</title>
        <authorList>
            <person name="Chunag S.C."/>
            <person name="Dobhal S."/>
            <person name="Alvarez A."/>
            <person name="Arif M."/>
        </authorList>
    </citation>
    <scope>NUCLEOTIDE SEQUENCE [LARGE SCALE GENOMIC DNA]</scope>
    <source>
        <strain evidence="1 2">A5586</strain>
    </source>
</reference>
<dbReference type="RefSeq" id="WP_311193289.1">
    <property type="nucleotide sequence ID" value="NZ_CP115541.1"/>
</dbReference>
<organism evidence="1 2">
    <name type="scientific">Stenotrophomonas oahuensis</name>
    <dbReference type="NCBI Taxonomy" id="3003271"/>
    <lineage>
        <taxon>Bacteria</taxon>
        <taxon>Pseudomonadati</taxon>
        <taxon>Pseudomonadota</taxon>
        <taxon>Gammaproteobacteria</taxon>
        <taxon>Lysobacterales</taxon>
        <taxon>Lysobacteraceae</taxon>
        <taxon>Stenotrophomonas</taxon>
    </lineage>
</organism>
<proteinExistence type="predicted"/>
<name>A0ABY9YT91_9GAMM</name>
<evidence type="ECO:0000313" key="1">
    <source>
        <dbReference type="EMBL" id="WNH54178.1"/>
    </source>
</evidence>
<dbReference type="Proteomes" id="UP001302072">
    <property type="component" value="Chromosome"/>
</dbReference>
<dbReference type="SUPFAM" id="SSF56281">
    <property type="entry name" value="Metallo-hydrolase/oxidoreductase"/>
    <property type="match status" value="2"/>
</dbReference>
<dbReference type="EMBL" id="CP115541">
    <property type="protein sequence ID" value="WNH54178.1"/>
    <property type="molecule type" value="Genomic_DNA"/>
</dbReference>
<dbReference type="Gene3D" id="3.60.15.10">
    <property type="entry name" value="Ribonuclease Z/Hydroxyacylglutathione hydrolase-like"/>
    <property type="match status" value="1"/>
</dbReference>
<dbReference type="InterPro" id="IPR036866">
    <property type="entry name" value="RibonucZ/Hydroxyglut_hydro"/>
</dbReference>
<evidence type="ECO:0000313" key="2">
    <source>
        <dbReference type="Proteomes" id="UP001302072"/>
    </source>
</evidence>
<accession>A0ABY9YT91</accession>
<evidence type="ECO:0008006" key="3">
    <source>
        <dbReference type="Google" id="ProtNLM"/>
    </source>
</evidence>
<protein>
    <recommendedName>
        <fullName evidence="3">Metallo-beta-lactamase domain-containing protein</fullName>
    </recommendedName>
</protein>
<gene>
    <name evidence="1" type="ORF">PDM29_07860</name>
</gene>
<keyword evidence="2" id="KW-1185">Reference proteome</keyword>
<sequence length="521" mass="57165">MDIQVDMFEVQLGAAILLQFKVGADRIVTVLADGGTSGGSYGADHVLEKLKTVLPIQDESSPPRIDLLIGTHYDADHLNRLVPVIDAYEIGDAWMPPIANDAKQPAADWEGVRWSNLLGPQLTGVSGDSALAVYLQAKRGVIERASRARQMLVQRFEGDGFKATYTPNFYKELHVEEGDVSESYFLAARAGDQSDAEDSHDHACKEVRPPTHLGVAEEMEDAVEIAYGNFAYLSNPDAALMPGNSQERNLSYIGKAAAKDALAAMNLKKVVDALARKNVSVRYQYVSDGEPSSYAWNEERESFVRAKSPKGLALTLLGPSKGLIAKYWKRLPVGEYVGFALKRALPVESITPQNELSYSMIFSYENQGVLISGDTGFVDFVSSGGRFSPEKLFPNLIEALKVPLPVVQVAHHGGHNKYFYHALQAAGYPLAGGVNYLLLSHEEKSAVRPSEVFSEFVGNLDMDPTRIQILFTSKPRKDLSYDYKDLFGPVVPTNGEAKRGDVRLIFSDGEWSVVQHAVTYG</sequence>